<evidence type="ECO:0000259" key="8">
    <source>
        <dbReference type="PROSITE" id="PS50850"/>
    </source>
</evidence>
<comment type="subcellular location">
    <subcellularLocation>
        <location evidence="1">Cell membrane</location>
        <topology evidence="1">Multi-pass membrane protein</topology>
    </subcellularLocation>
</comment>
<feature type="transmembrane region" description="Helical" evidence="7">
    <location>
        <begin position="368"/>
        <end position="390"/>
    </location>
</feature>
<dbReference type="InterPro" id="IPR011701">
    <property type="entry name" value="MFS"/>
</dbReference>
<feature type="transmembrane region" description="Helical" evidence="7">
    <location>
        <begin position="242"/>
        <end position="263"/>
    </location>
</feature>
<reference evidence="9" key="1">
    <citation type="submission" date="2021-04" db="EMBL/GenBank/DDBJ databases">
        <title>Pseudonocardia sp. nov., isolated from sandy soil of mangrove forest.</title>
        <authorList>
            <person name="Zan Z."/>
            <person name="Huang R."/>
            <person name="Liu W."/>
        </authorList>
    </citation>
    <scope>NUCLEOTIDE SEQUENCE</scope>
    <source>
        <strain evidence="9">S2-4</strain>
    </source>
</reference>
<dbReference type="PANTHER" id="PTHR43045">
    <property type="entry name" value="SHIKIMATE TRANSPORTER"/>
    <property type="match status" value="1"/>
</dbReference>
<keyword evidence="2" id="KW-0813">Transport</keyword>
<evidence type="ECO:0000313" key="9">
    <source>
        <dbReference type="EMBL" id="MCO1659738.1"/>
    </source>
</evidence>
<dbReference type="CDD" id="cd17369">
    <property type="entry name" value="MFS_ShiA_like"/>
    <property type="match status" value="1"/>
</dbReference>
<feature type="transmembrane region" description="Helical" evidence="7">
    <location>
        <begin position="328"/>
        <end position="347"/>
    </location>
</feature>
<keyword evidence="5 7" id="KW-1133">Transmembrane helix</keyword>
<evidence type="ECO:0000313" key="10">
    <source>
        <dbReference type="Proteomes" id="UP001165283"/>
    </source>
</evidence>
<feature type="domain" description="Major facilitator superfamily (MFS) profile" evidence="8">
    <location>
        <begin position="12"/>
        <end position="421"/>
    </location>
</feature>
<keyword evidence="10" id="KW-1185">Reference proteome</keyword>
<feature type="transmembrane region" description="Helical" evidence="7">
    <location>
        <begin position="185"/>
        <end position="206"/>
    </location>
</feature>
<feature type="transmembrane region" description="Helical" evidence="7">
    <location>
        <begin position="86"/>
        <end position="109"/>
    </location>
</feature>
<evidence type="ECO:0000256" key="7">
    <source>
        <dbReference type="SAM" id="Phobius"/>
    </source>
</evidence>
<dbReference type="Gene3D" id="1.20.1250.20">
    <property type="entry name" value="MFS general substrate transporter like domains"/>
    <property type="match status" value="2"/>
</dbReference>
<accession>A0ABT1A9S0</accession>
<evidence type="ECO:0000256" key="3">
    <source>
        <dbReference type="ARBA" id="ARBA00022475"/>
    </source>
</evidence>
<keyword evidence="4 7" id="KW-0812">Transmembrane</keyword>
<dbReference type="EMBL" id="JAGSOV010000070">
    <property type="protein sequence ID" value="MCO1659738.1"/>
    <property type="molecule type" value="Genomic_DNA"/>
</dbReference>
<evidence type="ECO:0000256" key="1">
    <source>
        <dbReference type="ARBA" id="ARBA00004651"/>
    </source>
</evidence>
<protein>
    <submittedName>
        <fullName evidence="9">MHS family MFS transporter</fullName>
    </submittedName>
</protein>
<dbReference type="SUPFAM" id="SSF103473">
    <property type="entry name" value="MFS general substrate transporter"/>
    <property type="match status" value="1"/>
</dbReference>
<dbReference type="PANTHER" id="PTHR43045:SF1">
    <property type="entry name" value="SHIKIMATE TRANSPORTER"/>
    <property type="match status" value="1"/>
</dbReference>
<feature type="transmembrane region" description="Helical" evidence="7">
    <location>
        <begin position="303"/>
        <end position="322"/>
    </location>
</feature>
<feature type="transmembrane region" description="Helical" evidence="7">
    <location>
        <begin position="45"/>
        <end position="65"/>
    </location>
</feature>
<sequence>MSSPSPQRARTVAIAGLIGTTIEWYDFFIYGTAAALVFAPQFFPGASPVAGSLAALSTFAIGFVARPVGGALMGHFGDRVGRRRMLVASLLVMGIGTLLIGLLPTYAAIGVAAPVLLVVLRFAQGVGVGGEWGGATLLALEHAPPGRRTLYSAFPQMGLPLGIVLASLVFLVVRLSVDDAAFAAWGWRIPFLLSALLVAFGLVLRLRLDESPQFVRVRREDRVRRSPLTDVLRGPRTLLPAAGINIAASGLANVLLVFTLTYVAARGLADPSTMLAVTVVTALVWAGVIPLAAVWAERRGRRPVILTGVALLTAWAFPYFWLIDTGGLAAIVVACVVTGIGVAIASGPYGAHVAEAFPTAVRYSGSSIAYAIGGVLGGALAPLVATALFATTGNGTAISAYVVALGLVSLAATLALRSPHPATAAEQQEEVSGDVLSAP</sequence>
<dbReference type="Proteomes" id="UP001165283">
    <property type="component" value="Unassembled WGS sequence"/>
</dbReference>
<dbReference type="InterPro" id="IPR036259">
    <property type="entry name" value="MFS_trans_sf"/>
</dbReference>
<comment type="caution">
    <text evidence="9">The sequence shown here is derived from an EMBL/GenBank/DDBJ whole genome shotgun (WGS) entry which is preliminary data.</text>
</comment>
<feature type="transmembrane region" description="Helical" evidence="7">
    <location>
        <begin position="152"/>
        <end position="173"/>
    </location>
</feature>
<keyword evidence="3" id="KW-1003">Cell membrane</keyword>
<evidence type="ECO:0000256" key="4">
    <source>
        <dbReference type="ARBA" id="ARBA00022692"/>
    </source>
</evidence>
<feature type="transmembrane region" description="Helical" evidence="7">
    <location>
        <begin position="12"/>
        <end position="39"/>
    </location>
</feature>
<organism evidence="9 10">
    <name type="scientific">Pseudonocardia humida</name>
    <dbReference type="NCBI Taxonomy" id="2800819"/>
    <lineage>
        <taxon>Bacteria</taxon>
        <taxon>Bacillati</taxon>
        <taxon>Actinomycetota</taxon>
        <taxon>Actinomycetes</taxon>
        <taxon>Pseudonocardiales</taxon>
        <taxon>Pseudonocardiaceae</taxon>
        <taxon>Pseudonocardia</taxon>
    </lineage>
</organism>
<evidence type="ECO:0000256" key="2">
    <source>
        <dbReference type="ARBA" id="ARBA00022448"/>
    </source>
</evidence>
<feature type="transmembrane region" description="Helical" evidence="7">
    <location>
        <begin position="396"/>
        <end position="416"/>
    </location>
</feature>
<dbReference type="PROSITE" id="PS50850">
    <property type="entry name" value="MFS"/>
    <property type="match status" value="1"/>
</dbReference>
<proteinExistence type="predicted"/>
<feature type="transmembrane region" description="Helical" evidence="7">
    <location>
        <begin position="275"/>
        <end position="296"/>
    </location>
</feature>
<evidence type="ECO:0000256" key="6">
    <source>
        <dbReference type="ARBA" id="ARBA00023136"/>
    </source>
</evidence>
<gene>
    <name evidence="9" type="ORF">KDL28_32180</name>
</gene>
<keyword evidence="6 7" id="KW-0472">Membrane</keyword>
<feature type="transmembrane region" description="Helical" evidence="7">
    <location>
        <begin position="115"/>
        <end position="140"/>
    </location>
</feature>
<dbReference type="RefSeq" id="WP_252444696.1">
    <property type="nucleotide sequence ID" value="NZ_JAGSOV010000070.1"/>
</dbReference>
<dbReference type="Pfam" id="PF07690">
    <property type="entry name" value="MFS_1"/>
    <property type="match status" value="1"/>
</dbReference>
<dbReference type="InterPro" id="IPR020846">
    <property type="entry name" value="MFS_dom"/>
</dbReference>
<evidence type="ECO:0000256" key="5">
    <source>
        <dbReference type="ARBA" id="ARBA00022989"/>
    </source>
</evidence>
<name>A0ABT1A9S0_9PSEU</name>